<reference evidence="1" key="1">
    <citation type="submission" date="2020-11" db="EMBL/GenBank/DDBJ databases">
        <title>Connecting structure to function with the recovery of over 1000 high-quality activated sludge metagenome-assembled genomes encoding full-length rRNA genes using long-read sequencing.</title>
        <authorList>
            <person name="Singleton C.M."/>
            <person name="Petriglieri F."/>
            <person name="Kristensen J.M."/>
            <person name="Kirkegaard R.H."/>
            <person name="Michaelsen T.Y."/>
            <person name="Andersen M.H."/>
            <person name="Karst S.M."/>
            <person name="Dueholm M.S."/>
            <person name="Nielsen P.H."/>
            <person name="Albertsen M."/>
        </authorList>
    </citation>
    <scope>NUCLEOTIDE SEQUENCE</scope>
    <source>
        <strain evidence="1">Fred_18-Q3-R57-64_BAT3C.431</strain>
    </source>
</reference>
<name>A0A7T9DKV2_9ARCH</name>
<dbReference type="InterPro" id="IPR044876">
    <property type="entry name" value="HRDC_dom_sf"/>
</dbReference>
<dbReference type="Proteomes" id="UP000596004">
    <property type="component" value="Chromosome"/>
</dbReference>
<dbReference type="GO" id="GO:0000166">
    <property type="term" value="F:nucleotide binding"/>
    <property type="evidence" value="ECO:0007669"/>
    <property type="project" value="InterPro"/>
</dbReference>
<evidence type="ECO:0008006" key="2">
    <source>
        <dbReference type="Google" id="ProtNLM"/>
    </source>
</evidence>
<dbReference type="AlphaFoldDB" id="A0A7T9DKV2"/>
<accession>A0A7T9DKV2</accession>
<dbReference type="EMBL" id="CP064981">
    <property type="protein sequence ID" value="QQR93135.1"/>
    <property type="molecule type" value="Genomic_DNA"/>
</dbReference>
<dbReference type="Pfam" id="PF03874">
    <property type="entry name" value="RNA_pol_Rpb4"/>
    <property type="match status" value="1"/>
</dbReference>
<dbReference type="InterPro" id="IPR010924">
    <property type="entry name" value="Rpo4"/>
</dbReference>
<sequence length="112" mass="12489">MIGKEILERKAVSLAHVKHFLESRDTAKVATFEQTQSLDYAQKLSKLAYGKAEGMFNNLLNIDGMDEELASKVVDILPEDEETLKLLVQKNSKVSESSFSAILDVVKAHSKH</sequence>
<proteinExistence type="predicted"/>
<protein>
    <recommendedName>
        <fullName evidence="2">DNA-directed RNA polymerase subunit F</fullName>
    </recommendedName>
</protein>
<dbReference type="Gene3D" id="6.10.140.10">
    <property type="match status" value="1"/>
</dbReference>
<dbReference type="InterPro" id="IPR005574">
    <property type="entry name" value="Rpb4/RPC9"/>
</dbReference>
<gene>
    <name evidence="1" type="ORF">IPJ89_02760</name>
</gene>
<evidence type="ECO:0000313" key="1">
    <source>
        <dbReference type="EMBL" id="QQR93135.1"/>
    </source>
</evidence>
<dbReference type="InterPro" id="IPR010997">
    <property type="entry name" value="HRDC-like_sf"/>
</dbReference>
<dbReference type="Gene3D" id="1.10.150.80">
    <property type="entry name" value="HRDC domain"/>
    <property type="match status" value="1"/>
</dbReference>
<dbReference type="PIRSF" id="PIRSF005053">
    <property type="entry name" value="RNA_pol_F_arch"/>
    <property type="match status" value="1"/>
</dbReference>
<dbReference type="GO" id="GO:0006352">
    <property type="term" value="P:DNA-templated transcription initiation"/>
    <property type="evidence" value="ECO:0007669"/>
    <property type="project" value="InterPro"/>
</dbReference>
<organism evidence="1">
    <name type="scientific">Candidatus Iainarchaeum sp</name>
    <dbReference type="NCBI Taxonomy" id="3101447"/>
    <lineage>
        <taxon>Archaea</taxon>
        <taxon>Candidatus Iainarchaeota</taxon>
        <taxon>Candidatus Iainarchaeia</taxon>
        <taxon>Candidatus Iainarchaeales</taxon>
        <taxon>Candidatus Iainarchaeaceae</taxon>
        <taxon>Candidatus Iainarchaeum</taxon>
    </lineage>
</organism>
<dbReference type="GO" id="GO:0030880">
    <property type="term" value="C:RNA polymerase complex"/>
    <property type="evidence" value="ECO:0007669"/>
    <property type="project" value="InterPro"/>
</dbReference>
<dbReference type="SUPFAM" id="SSF47819">
    <property type="entry name" value="HRDC-like"/>
    <property type="match status" value="1"/>
</dbReference>
<dbReference type="PANTHER" id="PTHR39646:SF1">
    <property type="entry name" value="DNA-DIRECTED RNA POLYMERASE SUBUNIT RPO4"/>
    <property type="match status" value="1"/>
</dbReference>
<dbReference type="PANTHER" id="PTHR39646">
    <property type="entry name" value="RNA POLYMERASE RPB4"/>
    <property type="match status" value="1"/>
</dbReference>